<comment type="caution">
    <text evidence="2">The sequence shown here is derived from an EMBL/GenBank/DDBJ whole genome shotgun (WGS) entry which is preliminary data.</text>
</comment>
<feature type="compositionally biased region" description="Basic and acidic residues" evidence="1">
    <location>
        <begin position="1"/>
        <end position="12"/>
    </location>
</feature>
<organism evidence="2 3">
    <name type="scientific">Liparis tanakae</name>
    <name type="common">Tanaka's snailfish</name>
    <dbReference type="NCBI Taxonomy" id="230148"/>
    <lineage>
        <taxon>Eukaryota</taxon>
        <taxon>Metazoa</taxon>
        <taxon>Chordata</taxon>
        <taxon>Craniata</taxon>
        <taxon>Vertebrata</taxon>
        <taxon>Euteleostomi</taxon>
        <taxon>Actinopterygii</taxon>
        <taxon>Neopterygii</taxon>
        <taxon>Teleostei</taxon>
        <taxon>Neoteleostei</taxon>
        <taxon>Acanthomorphata</taxon>
        <taxon>Eupercaria</taxon>
        <taxon>Perciformes</taxon>
        <taxon>Cottioidei</taxon>
        <taxon>Cottales</taxon>
        <taxon>Liparidae</taxon>
        <taxon>Liparis</taxon>
    </lineage>
</organism>
<accession>A0A4Z2INP9</accession>
<evidence type="ECO:0000256" key="1">
    <source>
        <dbReference type="SAM" id="MobiDB-lite"/>
    </source>
</evidence>
<protein>
    <submittedName>
        <fullName evidence="2">Uncharacterized protein</fullName>
    </submittedName>
</protein>
<evidence type="ECO:0000313" key="2">
    <source>
        <dbReference type="EMBL" id="TNN79074.1"/>
    </source>
</evidence>
<evidence type="ECO:0000313" key="3">
    <source>
        <dbReference type="Proteomes" id="UP000314294"/>
    </source>
</evidence>
<proteinExistence type="predicted"/>
<reference evidence="2 3" key="1">
    <citation type="submission" date="2019-03" db="EMBL/GenBank/DDBJ databases">
        <title>First draft genome of Liparis tanakae, snailfish: a comprehensive survey of snailfish specific genes.</title>
        <authorList>
            <person name="Kim W."/>
            <person name="Song I."/>
            <person name="Jeong J.-H."/>
            <person name="Kim D."/>
            <person name="Kim S."/>
            <person name="Ryu S."/>
            <person name="Song J.Y."/>
            <person name="Lee S.K."/>
        </authorList>
    </citation>
    <scope>NUCLEOTIDE SEQUENCE [LARGE SCALE GENOMIC DNA]</scope>
    <source>
        <tissue evidence="2">Muscle</tissue>
    </source>
</reference>
<keyword evidence="3" id="KW-1185">Reference proteome</keyword>
<dbReference type="AlphaFoldDB" id="A0A4Z2INP9"/>
<sequence length="105" mass="11797">MTHTTIKLEKSARAKQNCHISRSRGSASIPQMYYNTLSSPRAETMLLDLYFGKTRLQKARVGLCGVPGQSHVLHLPFGQLLFDNKGGNTSELQNRSQRFQAFVTQ</sequence>
<gene>
    <name evidence="2" type="ORF">EYF80_010753</name>
</gene>
<dbReference type="Proteomes" id="UP000314294">
    <property type="component" value="Unassembled WGS sequence"/>
</dbReference>
<name>A0A4Z2INP9_9TELE</name>
<feature type="region of interest" description="Disordered" evidence="1">
    <location>
        <begin position="1"/>
        <end position="23"/>
    </location>
</feature>
<dbReference type="EMBL" id="SRLO01000068">
    <property type="protein sequence ID" value="TNN79074.1"/>
    <property type="molecule type" value="Genomic_DNA"/>
</dbReference>